<keyword evidence="3" id="KW-0804">Transcription</keyword>
<feature type="domain" description="HTH araC/xylS-type" evidence="4">
    <location>
        <begin position="214"/>
        <end position="312"/>
    </location>
</feature>
<dbReference type="InterPro" id="IPR014710">
    <property type="entry name" value="RmlC-like_jellyroll"/>
</dbReference>
<dbReference type="EMBL" id="CP017839">
    <property type="protein sequence ID" value="APA95938.1"/>
    <property type="molecule type" value="Genomic_DNA"/>
</dbReference>
<dbReference type="PANTHER" id="PTHR46796:SF13">
    <property type="entry name" value="HTH-TYPE TRANSCRIPTIONAL ACTIVATOR RHAS"/>
    <property type="match status" value="1"/>
</dbReference>
<keyword evidence="2" id="KW-0238">DNA-binding</keyword>
<dbReference type="InterPro" id="IPR050204">
    <property type="entry name" value="AraC_XylS_family_regulators"/>
</dbReference>
<evidence type="ECO:0000259" key="4">
    <source>
        <dbReference type="PROSITE" id="PS01124"/>
    </source>
</evidence>
<evidence type="ECO:0000256" key="1">
    <source>
        <dbReference type="ARBA" id="ARBA00023015"/>
    </source>
</evidence>
<sequence length="318" mass="34281">MLSPIKLNRMDPLADVLAVTGARGTVAATVHAGAHWGLDIADVPGAAFHAVNTGTAWLMLEGQRPRQLVPGDVVLLPTGTRHRLASSPDQPCRPFDHAAARAALANGGILHAGDEPLRTRILCASYHLDPAASVPLLALLPDTIQPLPDPTGALGDLVRLLGHEIQQPRPAASTALNRLLDLILIHLLRAWLTTADPHETPPSWLTALRDPTMVDALSALHADPAHAWTVEQLATRIAVSRATLARRFTTLVGDTPNNYLIKWRMELAAHRLRTTTDPIAPIAHSVGYTSEHAFSRAFTRIHGHSPGRYRTIARSSTP</sequence>
<dbReference type="InterPro" id="IPR009057">
    <property type="entry name" value="Homeodomain-like_sf"/>
</dbReference>
<dbReference type="Gene3D" id="2.60.120.10">
    <property type="entry name" value="Jelly Rolls"/>
    <property type="match status" value="1"/>
</dbReference>
<evidence type="ECO:0000256" key="3">
    <source>
        <dbReference type="ARBA" id="ARBA00023163"/>
    </source>
</evidence>
<dbReference type="PANTHER" id="PTHR46796">
    <property type="entry name" value="HTH-TYPE TRANSCRIPTIONAL ACTIVATOR RHAS-RELATED"/>
    <property type="match status" value="1"/>
</dbReference>
<dbReference type="InterPro" id="IPR018060">
    <property type="entry name" value="HTH_AraC"/>
</dbReference>
<dbReference type="KEGG" id="nsr:NS506_01870"/>
<dbReference type="SUPFAM" id="SSF46689">
    <property type="entry name" value="Homeodomain-like"/>
    <property type="match status" value="2"/>
</dbReference>
<evidence type="ECO:0000256" key="2">
    <source>
        <dbReference type="ARBA" id="ARBA00023125"/>
    </source>
</evidence>
<dbReference type="InterPro" id="IPR020449">
    <property type="entry name" value="Tscrpt_reg_AraC-type_HTH"/>
</dbReference>
<dbReference type="GO" id="GO:0006355">
    <property type="term" value="P:regulation of DNA-templated transcription"/>
    <property type="evidence" value="ECO:0007669"/>
    <property type="project" value="UniProtKB-ARBA"/>
</dbReference>
<gene>
    <name evidence="5" type="ORF">NS506_01870</name>
</gene>
<organism evidence="5 6">
    <name type="scientific">Nocardia seriolae</name>
    <dbReference type="NCBI Taxonomy" id="37332"/>
    <lineage>
        <taxon>Bacteria</taxon>
        <taxon>Bacillati</taxon>
        <taxon>Actinomycetota</taxon>
        <taxon>Actinomycetes</taxon>
        <taxon>Mycobacteriales</taxon>
        <taxon>Nocardiaceae</taxon>
        <taxon>Nocardia</taxon>
    </lineage>
</organism>
<dbReference type="GeneID" id="93370358"/>
<accession>A0ABC8AP69</accession>
<proteinExistence type="predicted"/>
<dbReference type="SUPFAM" id="SSF51182">
    <property type="entry name" value="RmlC-like cupins"/>
    <property type="match status" value="1"/>
</dbReference>
<evidence type="ECO:0000313" key="5">
    <source>
        <dbReference type="EMBL" id="APA95938.1"/>
    </source>
</evidence>
<dbReference type="InterPro" id="IPR011051">
    <property type="entry name" value="RmlC_Cupin_sf"/>
</dbReference>
<dbReference type="Pfam" id="PF12852">
    <property type="entry name" value="Cupin_6"/>
    <property type="match status" value="1"/>
</dbReference>
<dbReference type="GO" id="GO:0003677">
    <property type="term" value="F:DNA binding"/>
    <property type="evidence" value="ECO:0007669"/>
    <property type="project" value="UniProtKB-KW"/>
</dbReference>
<dbReference type="AlphaFoldDB" id="A0ABC8AP69"/>
<name>A0ABC8AP69_9NOCA</name>
<dbReference type="SMART" id="SM00342">
    <property type="entry name" value="HTH_ARAC"/>
    <property type="match status" value="1"/>
</dbReference>
<keyword evidence="1" id="KW-0805">Transcription regulation</keyword>
<reference evidence="5 6" key="1">
    <citation type="submission" date="2016-10" db="EMBL/GenBank/DDBJ databases">
        <title>Genome sequence of Nocardia seriolae strain EM150506, isolated from Anguila japonica.</title>
        <authorList>
            <person name="Han H.-J."/>
        </authorList>
    </citation>
    <scope>NUCLEOTIDE SEQUENCE [LARGE SCALE GENOMIC DNA]</scope>
    <source>
        <strain evidence="5 6">EM150506</strain>
    </source>
</reference>
<protein>
    <submittedName>
        <fullName evidence="5">HTH-type transcriptional regulator AlkR</fullName>
    </submittedName>
</protein>
<evidence type="ECO:0000313" key="6">
    <source>
        <dbReference type="Proteomes" id="UP000180166"/>
    </source>
</evidence>
<dbReference type="RefSeq" id="WP_197707867.1">
    <property type="nucleotide sequence ID" value="NZ_AP017900.1"/>
</dbReference>
<dbReference type="Gene3D" id="1.10.10.60">
    <property type="entry name" value="Homeodomain-like"/>
    <property type="match status" value="2"/>
</dbReference>
<dbReference type="Pfam" id="PF12833">
    <property type="entry name" value="HTH_18"/>
    <property type="match status" value="1"/>
</dbReference>
<dbReference type="Proteomes" id="UP000180166">
    <property type="component" value="Chromosome"/>
</dbReference>
<dbReference type="PROSITE" id="PS01124">
    <property type="entry name" value="HTH_ARAC_FAMILY_2"/>
    <property type="match status" value="1"/>
</dbReference>
<dbReference type="InterPro" id="IPR032783">
    <property type="entry name" value="AraC_lig"/>
</dbReference>
<dbReference type="PRINTS" id="PR00032">
    <property type="entry name" value="HTHARAC"/>
</dbReference>